<evidence type="ECO:0000313" key="2">
    <source>
        <dbReference type="EMBL" id="MDC2957570.1"/>
    </source>
</evidence>
<evidence type="ECO:0000256" key="1">
    <source>
        <dbReference type="ARBA" id="ARBA00038396"/>
    </source>
</evidence>
<proteinExistence type="inferred from homology"/>
<dbReference type="PIRSF" id="PIRSF011396">
    <property type="entry name" value="Trp_halogenase"/>
    <property type="match status" value="1"/>
</dbReference>
<dbReference type="Proteomes" id="UP001221328">
    <property type="component" value="Unassembled WGS sequence"/>
</dbReference>
<gene>
    <name evidence="2" type="ORF">PO587_24250</name>
</gene>
<dbReference type="PANTHER" id="PTHR43747:SF4">
    <property type="entry name" value="FLAVIN-DEPENDENT TRYPTOPHAN HALOGENASE"/>
    <property type="match status" value="1"/>
</dbReference>
<dbReference type="Pfam" id="PF04820">
    <property type="entry name" value="Trp_halogenase"/>
    <property type="match status" value="1"/>
</dbReference>
<name>A0ABT5FYE3_9ACTN</name>
<dbReference type="InterPro" id="IPR050816">
    <property type="entry name" value="Flavin-dep_Halogenase_NPB"/>
</dbReference>
<dbReference type="InterPro" id="IPR033856">
    <property type="entry name" value="Trp_halogen"/>
</dbReference>
<evidence type="ECO:0000313" key="3">
    <source>
        <dbReference type="Proteomes" id="UP001221328"/>
    </source>
</evidence>
<dbReference type="InterPro" id="IPR036188">
    <property type="entry name" value="FAD/NAD-bd_sf"/>
</dbReference>
<dbReference type="Gene3D" id="3.50.50.60">
    <property type="entry name" value="FAD/NAD(P)-binding domain"/>
    <property type="match status" value="1"/>
</dbReference>
<comment type="similarity">
    <text evidence="1">Belongs to the flavin-dependent halogenase family. Bacterial tryptophan halogenase subfamily.</text>
</comment>
<dbReference type="PANTHER" id="PTHR43747">
    <property type="entry name" value="FAD-BINDING PROTEIN"/>
    <property type="match status" value="1"/>
</dbReference>
<comment type="caution">
    <text evidence="2">The sequence shown here is derived from an EMBL/GenBank/DDBJ whole genome shotgun (WGS) entry which is preliminary data.</text>
</comment>
<dbReference type="InterPro" id="IPR006905">
    <property type="entry name" value="Flavin_halogenase"/>
</dbReference>
<keyword evidence="3" id="KW-1185">Reference proteome</keyword>
<accession>A0ABT5FYE3</accession>
<organism evidence="2 3">
    <name type="scientific">Streptomyces gilvifuscus</name>
    <dbReference type="NCBI Taxonomy" id="1550617"/>
    <lineage>
        <taxon>Bacteria</taxon>
        <taxon>Bacillati</taxon>
        <taxon>Actinomycetota</taxon>
        <taxon>Actinomycetes</taxon>
        <taxon>Kitasatosporales</taxon>
        <taxon>Streptomycetaceae</taxon>
        <taxon>Streptomyces</taxon>
    </lineage>
</organism>
<reference evidence="2 3" key="1">
    <citation type="journal article" date="2015" name="Int. J. Syst. Evol. Microbiol.">
        <title>Streptomyces gilvifuscus sp. nov., an actinomycete that produces antibacterial compounds isolated from soil.</title>
        <authorList>
            <person name="Nguyen T.M."/>
            <person name="Kim J."/>
        </authorList>
    </citation>
    <scope>NUCLEOTIDE SEQUENCE [LARGE SCALE GENOMIC DNA]</scope>
    <source>
        <strain evidence="2 3">T113</strain>
    </source>
</reference>
<dbReference type="EMBL" id="JAQOSK010000009">
    <property type="protein sequence ID" value="MDC2957570.1"/>
    <property type="molecule type" value="Genomic_DNA"/>
</dbReference>
<protein>
    <submittedName>
        <fullName evidence="2">Tryptophan 7-halogenase</fullName>
    </submittedName>
</protein>
<sequence length="503" mass="54500">MSARNPDNVVIVGGGVAGWMAASYLKAAFGDRVSVTLLDPGAADAVEEDEASLGDLGRFFDVLGLAEEDWMAACEATYELAVRFQDFSRPDHYFYLPFEGAREAGGFPLTEWWLHSGPSGRFDRDCFVAAWLCDAGRSPRASHSALPGAAPAAGPYGYHFKGEALAGYLAGYAVERGVRRLAGEVLDVRLDERGWIDHVVTASHGAVDGDLFVDCTGTAGLLLRQALKVPWLSYQSSLPGDAVVALDVPADMKAHGIPPYTTVTAQAAGWIRTVPLRSRIGTGYVYAREYCTPEEAERTLREFAGPEAAGAEAVHSALTTGRSLTAWRHNCVAVAGAAGRVEPLQTTQVSFTHHALEQLVRHFPGADWHPRLREGYNAAVAQELDGAREFLTLLYQGTARDHTQYWRDAKTRPVPDGLAERIEHWRVRLPGGEHLPPYQRGVPAHAYASVLLGTGAIEVRPPTAVVLADDAVAQAEFAAVRRTAQGLVESLPTQYDYLRRISA</sequence>
<dbReference type="RefSeq" id="WP_272176633.1">
    <property type="nucleotide sequence ID" value="NZ_JAQOSK010000009.1"/>
</dbReference>
<dbReference type="SUPFAM" id="SSF51905">
    <property type="entry name" value="FAD/NAD(P)-binding domain"/>
    <property type="match status" value="1"/>
</dbReference>